<keyword evidence="3" id="KW-1185">Reference proteome</keyword>
<name>A0A4Y2DG78_ARAVE</name>
<protein>
    <submittedName>
        <fullName evidence="2">Uncharacterized protein</fullName>
    </submittedName>
</protein>
<dbReference type="AlphaFoldDB" id="A0A4Y2DG78"/>
<dbReference type="Proteomes" id="UP000499080">
    <property type="component" value="Unassembled WGS sequence"/>
</dbReference>
<feature type="region of interest" description="Disordered" evidence="1">
    <location>
        <begin position="65"/>
        <end position="116"/>
    </location>
</feature>
<evidence type="ECO:0000313" key="2">
    <source>
        <dbReference type="EMBL" id="GBM15229.1"/>
    </source>
</evidence>
<reference evidence="2 3" key="1">
    <citation type="journal article" date="2019" name="Sci. Rep.">
        <title>Orb-weaving spider Araneus ventricosus genome elucidates the spidroin gene catalogue.</title>
        <authorList>
            <person name="Kono N."/>
            <person name="Nakamura H."/>
            <person name="Ohtoshi R."/>
            <person name="Moran D.A.P."/>
            <person name="Shinohara A."/>
            <person name="Yoshida Y."/>
            <person name="Fujiwara M."/>
            <person name="Mori M."/>
            <person name="Tomita M."/>
            <person name="Arakawa K."/>
        </authorList>
    </citation>
    <scope>NUCLEOTIDE SEQUENCE [LARGE SCALE GENOMIC DNA]</scope>
</reference>
<comment type="caution">
    <text evidence="2">The sequence shown here is derived from an EMBL/GenBank/DDBJ whole genome shotgun (WGS) entry which is preliminary data.</text>
</comment>
<evidence type="ECO:0000256" key="1">
    <source>
        <dbReference type="SAM" id="MobiDB-lite"/>
    </source>
</evidence>
<gene>
    <name evidence="2" type="ORF">AVEN_144024_1</name>
</gene>
<evidence type="ECO:0000313" key="3">
    <source>
        <dbReference type="Proteomes" id="UP000499080"/>
    </source>
</evidence>
<organism evidence="2 3">
    <name type="scientific">Araneus ventricosus</name>
    <name type="common">Orbweaver spider</name>
    <name type="synonym">Epeira ventricosa</name>
    <dbReference type="NCBI Taxonomy" id="182803"/>
    <lineage>
        <taxon>Eukaryota</taxon>
        <taxon>Metazoa</taxon>
        <taxon>Ecdysozoa</taxon>
        <taxon>Arthropoda</taxon>
        <taxon>Chelicerata</taxon>
        <taxon>Arachnida</taxon>
        <taxon>Araneae</taxon>
        <taxon>Araneomorphae</taxon>
        <taxon>Entelegynae</taxon>
        <taxon>Araneoidea</taxon>
        <taxon>Araneidae</taxon>
        <taxon>Araneus</taxon>
    </lineage>
</organism>
<sequence length="151" mass="17484">MKNYDLVKYFHEKLNRGRQLGLSLQLSLESLTDGLPTQCKQLRTVKPFNTPKEWLTVATKLLKIQESSPEQNTVRNNEPPMRTRPNFSPGQQPTSVPRTQNSFFRPKFKNFSRSRPNNFSNSHFNTFVNQGFRLNHNAHLQNGLPSSPCRI</sequence>
<feature type="compositionally biased region" description="Polar residues" evidence="1">
    <location>
        <begin position="85"/>
        <end position="103"/>
    </location>
</feature>
<proteinExistence type="predicted"/>
<dbReference type="OrthoDB" id="6525599at2759"/>
<dbReference type="EMBL" id="BGPR01000357">
    <property type="protein sequence ID" value="GBM15229.1"/>
    <property type="molecule type" value="Genomic_DNA"/>
</dbReference>
<feature type="compositionally biased region" description="Polar residues" evidence="1">
    <location>
        <begin position="65"/>
        <end position="76"/>
    </location>
</feature>
<accession>A0A4Y2DG78</accession>